<dbReference type="AlphaFoldDB" id="A0A448Z363"/>
<dbReference type="Proteomes" id="UP000291116">
    <property type="component" value="Unassembled WGS sequence"/>
</dbReference>
<gene>
    <name evidence="1" type="ORF">PSNMU_V1.4_AUG-EV-PASAV3_0031550</name>
</gene>
<dbReference type="Pfam" id="PF02958">
    <property type="entry name" value="EcKL"/>
    <property type="match status" value="1"/>
</dbReference>
<evidence type="ECO:0000313" key="2">
    <source>
        <dbReference type="Proteomes" id="UP000291116"/>
    </source>
</evidence>
<name>A0A448Z363_9STRA</name>
<evidence type="ECO:0000313" key="1">
    <source>
        <dbReference type="EMBL" id="VEU36399.1"/>
    </source>
</evidence>
<dbReference type="PANTHER" id="PTHR11012:SF30">
    <property type="entry name" value="PROTEIN KINASE-LIKE DOMAIN-CONTAINING"/>
    <property type="match status" value="1"/>
</dbReference>
<evidence type="ECO:0008006" key="3">
    <source>
        <dbReference type="Google" id="ProtNLM"/>
    </source>
</evidence>
<dbReference type="SUPFAM" id="SSF56112">
    <property type="entry name" value="Protein kinase-like (PK-like)"/>
    <property type="match status" value="1"/>
</dbReference>
<sequence>MKASEALGLCKLADSGVASVTSQARVANLWAGMGSIIRLECSGGSQKSIIAKRIRCPCDPSSIGDQRKAASYRVEASFYASKYCRELSEEGICCEGLHTEDDGKGSITILMRPLPNETLSYMEGKVAEAAVRSVAKLHAYFWGSERAREAVEETGLAEQGTYWYLDTRPDEYDRMDGNRGLSARLKRAAHGIDAALKEHEYQTICHGDLKACNMSLSRNPDFVTLVDFQYLGKACPAKDLAYLFVCGIDVDDDFEARREDELLRLYIEELAANGVGDDADAPLPTMEKLKEALDLSYCDLYRWMLGWGVWGNGFLEGRVEACMNNYGSMYN</sequence>
<keyword evidence="2" id="KW-1185">Reference proteome</keyword>
<dbReference type="EMBL" id="CAACVS010000088">
    <property type="protein sequence ID" value="VEU36399.1"/>
    <property type="molecule type" value="Genomic_DNA"/>
</dbReference>
<protein>
    <recommendedName>
        <fullName evidence="3">CHK kinase-like domain-containing protein</fullName>
    </recommendedName>
</protein>
<reference evidence="1 2" key="1">
    <citation type="submission" date="2019-01" db="EMBL/GenBank/DDBJ databases">
        <authorList>
            <person name="Ferrante I. M."/>
        </authorList>
    </citation>
    <scope>NUCLEOTIDE SEQUENCE [LARGE SCALE GENOMIC DNA]</scope>
    <source>
        <strain evidence="1 2">B856</strain>
    </source>
</reference>
<proteinExistence type="predicted"/>
<dbReference type="Gene3D" id="3.90.1200.10">
    <property type="match status" value="1"/>
</dbReference>
<dbReference type="InterPro" id="IPR011009">
    <property type="entry name" value="Kinase-like_dom_sf"/>
</dbReference>
<dbReference type="InterPro" id="IPR004119">
    <property type="entry name" value="EcKL"/>
</dbReference>
<dbReference type="OrthoDB" id="411145at2759"/>
<dbReference type="PANTHER" id="PTHR11012">
    <property type="entry name" value="PROTEIN KINASE-LIKE DOMAIN-CONTAINING"/>
    <property type="match status" value="1"/>
</dbReference>
<organism evidence="1 2">
    <name type="scientific">Pseudo-nitzschia multistriata</name>
    <dbReference type="NCBI Taxonomy" id="183589"/>
    <lineage>
        <taxon>Eukaryota</taxon>
        <taxon>Sar</taxon>
        <taxon>Stramenopiles</taxon>
        <taxon>Ochrophyta</taxon>
        <taxon>Bacillariophyta</taxon>
        <taxon>Bacillariophyceae</taxon>
        <taxon>Bacillariophycidae</taxon>
        <taxon>Bacillariales</taxon>
        <taxon>Bacillariaceae</taxon>
        <taxon>Pseudo-nitzschia</taxon>
    </lineage>
</organism>
<accession>A0A448Z363</accession>